<dbReference type="PANTHER" id="PTHR37461:SF1">
    <property type="entry name" value="ANTI-SIGMA-K FACTOR RSKA"/>
    <property type="match status" value="1"/>
</dbReference>
<name>A0A1H3I1L8_9ACTN</name>
<dbReference type="GO" id="GO:0005886">
    <property type="term" value="C:plasma membrane"/>
    <property type="evidence" value="ECO:0007669"/>
    <property type="project" value="UniProtKB-SubCell"/>
</dbReference>
<evidence type="ECO:0000256" key="9">
    <source>
        <dbReference type="ARBA" id="ARBA00029829"/>
    </source>
</evidence>
<evidence type="ECO:0000259" key="12">
    <source>
        <dbReference type="Pfam" id="PF10099"/>
    </source>
</evidence>
<dbReference type="InterPro" id="IPR018764">
    <property type="entry name" value="RskA_C"/>
</dbReference>
<evidence type="ECO:0000256" key="6">
    <source>
        <dbReference type="ARBA" id="ARBA00023015"/>
    </source>
</evidence>
<evidence type="ECO:0000256" key="7">
    <source>
        <dbReference type="ARBA" id="ARBA00023136"/>
    </source>
</evidence>
<keyword evidence="8" id="KW-0804">Transcription</keyword>
<reference evidence="14" key="1">
    <citation type="submission" date="2016-10" db="EMBL/GenBank/DDBJ databases">
        <authorList>
            <person name="Varghese N."/>
            <person name="Submissions S."/>
        </authorList>
    </citation>
    <scope>NUCLEOTIDE SEQUENCE [LARGE SCALE GENOMIC DNA]</scope>
    <source>
        <strain evidence="14">DSM 45422</strain>
    </source>
</reference>
<dbReference type="RefSeq" id="WP_091155700.1">
    <property type="nucleotide sequence ID" value="NZ_FNOT01000005.1"/>
</dbReference>
<keyword evidence="3" id="KW-1003">Cell membrane</keyword>
<feature type="region of interest" description="Disordered" evidence="11">
    <location>
        <begin position="81"/>
        <end position="107"/>
    </location>
</feature>
<dbReference type="AlphaFoldDB" id="A0A1H3I1L8"/>
<evidence type="ECO:0000256" key="2">
    <source>
        <dbReference type="ARBA" id="ARBA00004236"/>
    </source>
</evidence>
<evidence type="ECO:0000256" key="4">
    <source>
        <dbReference type="ARBA" id="ARBA00022692"/>
    </source>
</evidence>
<dbReference type="Pfam" id="PF10099">
    <property type="entry name" value="RskA_C"/>
    <property type="match status" value="1"/>
</dbReference>
<evidence type="ECO:0000256" key="1">
    <source>
        <dbReference type="ARBA" id="ARBA00004167"/>
    </source>
</evidence>
<organism evidence="13 14">
    <name type="scientific">Geodermatophilus africanus</name>
    <dbReference type="NCBI Taxonomy" id="1137993"/>
    <lineage>
        <taxon>Bacteria</taxon>
        <taxon>Bacillati</taxon>
        <taxon>Actinomycetota</taxon>
        <taxon>Actinomycetes</taxon>
        <taxon>Geodermatophilales</taxon>
        <taxon>Geodermatophilaceae</taxon>
        <taxon>Geodermatophilus</taxon>
    </lineage>
</organism>
<keyword evidence="6" id="KW-0805">Transcription regulation</keyword>
<dbReference type="EMBL" id="FNOT01000005">
    <property type="protein sequence ID" value="SDY21325.1"/>
    <property type="molecule type" value="Genomic_DNA"/>
</dbReference>
<keyword evidence="14" id="KW-1185">Reference proteome</keyword>
<dbReference type="GO" id="GO:0016989">
    <property type="term" value="F:sigma factor antagonist activity"/>
    <property type="evidence" value="ECO:0007669"/>
    <property type="project" value="TreeGrafter"/>
</dbReference>
<dbReference type="InterPro" id="IPR051474">
    <property type="entry name" value="Anti-sigma-K/W_factor"/>
</dbReference>
<evidence type="ECO:0000313" key="14">
    <source>
        <dbReference type="Proteomes" id="UP000198921"/>
    </source>
</evidence>
<dbReference type="Proteomes" id="UP000198921">
    <property type="component" value="Unassembled WGS sequence"/>
</dbReference>
<accession>A0A1H3I1L8</accession>
<evidence type="ECO:0000256" key="5">
    <source>
        <dbReference type="ARBA" id="ARBA00022989"/>
    </source>
</evidence>
<proteinExistence type="predicted"/>
<evidence type="ECO:0000256" key="11">
    <source>
        <dbReference type="SAM" id="MobiDB-lite"/>
    </source>
</evidence>
<keyword evidence="4" id="KW-0812">Transmembrane</keyword>
<feature type="domain" description="Anti-sigma K factor RskA C-terminal" evidence="12">
    <location>
        <begin position="144"/>
        <end position="284"/>
    </location>
</feature>
<dbReference type="PANTHER" id="PTHR37461">
    <property type="entry name" value="ANTI-SIGMA-K FACTOR RSKA"/>
    <property type="match status" value="1"/>
</dbReference>
<comment type="subcellular location">
    <subcellularLocation>
        <location evidence="2">Cell membrane</location>
    </subcellularLocation>
    <subcellularLocation>
        <location evidence="1">Membrane</location>
        <topology evidence="1">Single-pass membrane protein</topology>
    </subcellularLocation>
</comment>
<dbReference type="OrthoDB" id="5183209at2"/>
<evidence type="ECO:0000313" key="13">
    <source>
        <dbReference type="EMBL" id="SDY21325.1"/>
    </source>
</evidence>
<dbReference type="InterPro" id="IPR041916">
    <property type="entry name" value="Anti_sigma_zinc_sf"/>
</dbReference>
<evidence type="ECO:0000256" key="10">
    <source>
        <dbReference type="ARBA" id="ARBA00030803"/>
    </source>
</evidence>
<feature type="region of interest" description="Disordered" evidence="11">
    <location>
        <begin position="254"/>
        <end position="294"/>
    </location>
</feature>
<sequence length="294" mass="30829">MTVPQDPRREEHETFDELAVGWALHALEPEDEELFAAHLPTCPRCRRTVTETTDVMGALVGDLPPVDPPERLRDRLRAAVEETEQLPRPARGDERTPPVPPAATDDPVPVYRFEISAAGAHRAPVPAGAVDPRSPWRRVVPNALVAAAVAAILALGTWNVVLNSAREEAQAAATEQAELVDALLVPGQATIAPLSADGATVATVVARDGELQVVSQGLAPNDVREQTYVVWGLGPGAPTPLGVFDVTSPQPALRTVGSGTSGSDAYTGYAVSLEPGRSAPPEPSDVVASGEVPS</sequence>
<keyword evidence="7" id="KW-0472">Membrane</keyword>
<protein>
    <recommendedName>
        <fullName evidence="10">Regulator of SigK</fullName>
    </recommendedName>
    <alternativeName>
        <fullName evidence="9">Sigma-K anti-sigma factor RskA</fullName>
    </alternativeName>
</protein>
<dbReference type="Gene3D" id="1.10.10.1320">
    <property type="entry name" value="Anti-sigma factor, zinc-finger domain"/>
    <property type="match status" value="1"/>
</dbReference>
<gene>
    <name evidence="13" type="ORF">SAMN05660209_02345</name>
</gene>
<evidence type="ECO:0000256" key="8">
    <source>
        <dbReference type="ARBA" id="ARBA00023163"/>
    </source>
</evidence>
<evidence type="ECO:0000256" key="3">
    <source>
        <dbReference type="ARBA" id="ARBA00022475"/>
    </source>
</evidence>
<dbReference type="STRING" id="1137993.SAMN05660209_02345"/>
<dbReference type="GO" id="GO:0006417">
    <property type="term" value="P:regulation of translation"/>
    <property type="evidence" value="ECO:0007669"/>
    <property type="project" value="TreeGrafter"/>
</dbReference>
<keyword evidence="5" id="KW-1133">Transmembrane helix</keyword>